<gene>
    <name evidence="2" type="ORF">MTR67_017580</name>
</gene>
<organism evidence="2 3">
    <name type="scientific">Solanum verrucosum</name>
    <dbReference type="NCBI Taxonomy" id="315347"/>
    <lineage>
        <taxon>Eukaryota</taxon>
        <taxon>Viridiplantae</taxon>
        <taxon>Streptophyta</taxon>
        <taxon>Embryophyta</taxon>
        <taxon>Tracheophyta</taxon>
        <taxon>Spermatophyta</taxon>
        <taxon>Magnoliopsida</taxon>
        <taxon>eudicotyledons</taxon>
        <taxon>Gunneridae</taxon>
        <taxon>Pentapetalae</taxon>
        <taxon>asterids</taxon>
        <taxon>lamiids</taxon>
        <taxon>Solanales</taxon>
        <taxon>Solanaceae</taxon>
        <taxon>Solanoideae</taxon>
        <taxon>Solaneae</taxon>
        <taxon>Solanum</taxon>
    </lineage>
</organism>
<sequence length="164" mass="19235">MGSTAHIGEGKRELAKRCAQTSTPGSQTYRFHRRRNRSSKRGRVIISVGSRRSLFGWFEVSEARLIDPELVPQTIEKAKVIQERLKMAQSRQESYIDVRRRALEFEVEDWLRMKEVASVKVFWRNQLFEKATWEAEEDMKKRNPYLFEFGGSVDQSTNFFLGVL</sequence>
<keyword evidence="3" id="KW-1185">Reference proteome</keyword>
<accession>A0AAF0QN38</accession>
<feature type="compositionally biased region" description="Polar residues" evidence="1">
    <location>
        <begin position="19"/>
        <end position="29"/>
    </location>
</feature>
<evidence type="ECO:0000256" key="1">
    <source>
        <dbReference type="SAM" id="MobiDB-lite"/>
    </source>
</evidence>
<dbReference type="AlphaFoldDB" id="A0AAF0QN38"/>
<dbReference type="Proteomes" id="UP001234989">
    <property type="component" value="Chromosome 4"/>
</dbReference>
<protein>
    <submittedName>
        <fullName evidence="2">Uncharacterized protein</fullName>
    </submittedName>
</protein>
<reference evidence="2" key="1">
    <citation type="submission" date="2023-08" db="EMBL/GenBank/DDBJ databases">
        <title>A de novo genome assembly of Solanum verrucosum Schlechtendal, a Mexican diploid species geographically isolated from the other diploid A-genome species in potato relatives.</title>
        <authorList>
            <person name="Hosaka K."/>
        </authorList>
    </citation>
    <scope>NUCLEOTIDE SEQUENCE</scope>
    <source>
        <tissue evidence="2">Young leaves</tissue>
    </source>
</reference>
<evidence type="ECO:0000313" key="3">
    <source>
        <dbReference type="Proteomes" id="UP001234989"/>
    </source>
</evidence>
<evidence type="ECO:0000313" key="2">
    <source>
        <dbReference type="EMBL" id="WMV24195.1"/>
    </source>
</evidence>
<proteinExistence type="predicted"/>
<feature type="region of interest" description="Disordered" evidence="1">
    <location>
        <begin position="1"/>
        <end position="29"/>
    </location>
</feature>
<name>A0AAF0QN38_SOLVR</name>
<dbReference type="EMBL" id="CP133615">
    <property type="protein sequence ID" value="WMV24195.1"/>
    <property type="molecule type" value="Genomic_DNA"/>
</dbReference>